<feature type="compositionally biased region" description="Pro residues" evidence="3">
    <location>
        <begin position="366"/>
        <end position="398"/>
    </location>
</feature>
<keyword evidence="1 2" id="KW-0103">Bromodomain</keyword>
<feature type="compositionally biased region" description="Low complexity" evidence="3">
    <location>
        <begin position="399"/>
        <end position="409"/>
    </location>
</feature>
<dbReference type="PANTHER" id="PTHR15398">
    <property type="entry name" value="BROMODOMAIN-CONTAINING PROTEIN 8"/>
    <property type="match status" value="1"/>
</dbReference>
<sequence length="836" mass="90477">MNLSLSAYTPLESFLLFQYLSQDGVTTSAFSRISDLLTSNPYIRKASNFDRGRLSPDALRHLYLAILKEEVKSELETAAANDHDSRNGDATNSRKRKAPSPSLPTVAEASQHAHLIPKLIAKLYTRFREVTVAQIRDEERRYDQFTAEAKEIERGEWDERIQRDIENGRYDALIKRHGLFKNGETPAGGQPAQVVGAPLSNGGSRATPGTPISAVNSPRPAAPLGPRSPSSKEPLRHTSIDAVIASTPPVPPNGQSAGPRPPSHPQAIAPSQRPATPTIAPSPSNTPRPIARHPSATPYQQTPLAHQSPYSAQPGQPPPHQGPVQHPSPTARPPSTPGAPQNNAQYPLSVPTYSDRPGPAYQQPHGAPPHAYPPNVPPQYAYGPPPGYPGYPPQPPPGQLYLPYGRGQPYPQPPRQGGIELQPWQLTPPGQTPRPGQQQGFQQGSPQVPGRDYGSPIDPRTGAPMPRAGRPLQPNAKTDLVQVLALLSHNLSRSRRPSAGPKKRFGNAKWKPDSNPLPPHLRRTPSPDRLKREISPILPVEETTGSRKGHQQKTTSAPKPRQNRNKRTRGGSVASSAVPGSVRGRSQSVASQGDMISIDNESVTGRGVKHEPSTPAEVPNISTTIESTPRADRPRRGTVQAAPSNKRKRSLRDESENSEVEQVEQVEPVDQADLASFTRPAHVTAVRRLEKSSEAVFDVIQSHKHGGLFSNPVKEKDAKGYHQEIKRPQDLKSIKAAIKAGANAFKDATKPTDASSSTNSPGAAASGHIVLPLSANLVPPKAIVNSAQLESELMRMFANAVMFNEGDDGVVQDTREMFEAVEKSVTNFRDAERTGE</sequence>
<dbReference type="PROSITE" id="PS50014">
    <property type="entry name" value="BROMODOMAIN_2"/>
    <property type="match status" value="1"/>
</dbReference>
<feature type="compositionally biased region" description="Basic residues" evidence="3">
    <location>
        <begin position="492"/>
        <end position="506"/>
    </location>
</feature>
<dbReference type="Proteomes" id="UP000800041">
    <property type="component" value="Unassembled WGS sequence"/>
</dbReference>
<feature type="region of interest" description="Disordered" evidence="3">
    <location>
        <begin position="181"/>
        <end position="477"/>
    </location>
</feature>
<dbReference type="Gene3D" id="1.20.920.10">
    <property type="entry name" value="Bromodomain-like"/>
    <property type="match status" value="1"/>
</dbReference>
<feature type="compositionally biased region" description="Basic and acidic residues" evidence="3">
    <location>
        <begin position="76"/>
        <end position="87"/>
    </location>
</feature>
<feature type="compositionally biased region" description="Polar residues" evidence="3">
    <location>
        <begin position="273"/>
        <end position="287"/>
    </location>
</feature>
<feature type="compositionally biased region" description="Low complexity" evidence="3">
    <location>
        <begin position="570"/>
        <end position="584"/>
    </location>
</feature>
<evidence type="ECO:0000313" key="6">
    <source>
        <dbReference type="Proteomes" id="UP000800041"/>
    </source>
</evidence>
<feature type="compositionally biased region" description="Low complexity" evidence="3">
    <location>
        <begin position="433"/>
        <end position="450"/>
    </location>
</feature>
<dbReference type="PANTHER" id="PTHR15398:SF4">
    <property type="entry name" value="BROMODOMAIN-CONTAINING PROTEIN 8 ISOFORM X1"/>
    <property type="match status" value="1"/>
</dbReference>
<dbReference type="InterPro" id="IPR001487">
    <property type="entry name" value="Bromodomain"/>
</dbReference>
<feature type="compositionally biased region" description="Basic and acidic residues" evidence="3">
    <location>
        <begin position="525"/>
        <end position="534"/>
    </location>
</feature>
<dbReference type="GO" id="GO:0006325">
    <property type="term" value="P:chromatin organization"/>
    <property type="evidence" value="ECO:0007669"/>
    <property type="project" value="UniProtKB-ARBA"/>
</dbReference>
<feature type="region of interest" description="Disordered" evidence="3">
    <location>
        <begin position="76"/>
        <end position="109"/>
    </location>
</feature>
<reference evidence="5" key="1">
    <citation type="journal article" date="2020" name="Stud. Mycol.">
        <title>101 Dothideomycetes genomes: a test case for predicting lifestyles and emergence of pathogens.</title>
        <authorList>
            <person name="Haridas S."/>
            <person name="Albert R."/>
            <person name="Binder M."/>
            <person name="Bloem J."/>
            <person name="Labutti K."/>
            <person name="Salamov A."/>
            <person name="Andreopoulos B."/>
            <person name="Baker S."/>
            <person name="Barry K."/>
            <person name="Bills G."/>
            <person name="Bluhm B."/>
            <person name="Cannon C."/>
            <person name="Castanera R."/>
            <person name="Culley D."/>
            <person name="Daum C."/>
            <person name="Ezra D."/>
            <person name="Gonzalez J."/>
            <person name="Henrissat B."/>
            <person name="Kuo A."/>
            <person name="Liang C."/>
            <person name="Lipzen A."/>
            <person name="Lutzoni F."/>
            <person name="Magnuson J."/>
            <person name="Mondo S."/>
            <person name="Nolan M."/>
            <person name="Ohm R."/>
            <person name="Pangilinan J."/>
            <person name="Park H.-J."/>
            <person name="Ramirez L."/>
            <person name="Alfaro M."/>
            <person name="Sun H."/>
            <person name="Tritt A."/>
            <person name="Yoshinaga Y."/>
            <person name="Zwiers L.-H."/>
            <person name="Turgeon B."/>
            <person name="Goodwin S."/>
            <person name="Spatafora J."/>
            <person name="Crous P."/>
            <person name="Grigoriev I."/>
        </authorList>
    </citation>
    <scope>NUCLEOTIDE SEQUENCE</scope>
    <source>
        <strain evidence="5">CBS 113979</strain>
    </source>
</reference>
<evidence type="ECO:0000256" key="2">
    <source>
        <dbReference type="PROSITE-ProRule" id="PRU00035"/>
    </source>
</evidence>
<proteinExistence type="predicted"/>
<name>A0A6G1HE63_9PEZI</name>
<dbReference type="Pfam" id="PF00439">
    <property type="entry name" value="Bromodomain"/>
    <property type="match status" value="1"/>
</dbReference>
<gene>
    <name evidence="5" type="ORF">K402DRAFT_125719</name>
</gene>
<dbReference type="SUPFAM" id="SSF47370">
    <property type="entry name" value="Bromodomain"/>
    <property type="match status" value="1"/>
</dbReference>
<organism evidence="5 6">
    <name type="scientific">Aulographum hederae CBS 113979</name>
    <dbReference type="NCBI Taxonomy" id="1176131"/>
    <lineage>
        <taxon>Eukaryota</taxon>
        <taxon>Fungi</taxon>
        <taxon>Dikarya</taxon>
        <taxon>Ascomycota</taxon>
        <taxon>Pezizomycotina</taxon>
        <taxon>Dothideomycetes</taxon>
        <taxon>Pleosporomycetidae</taxon>
        <taxon>Aulographales</taxon>
        <taxon>Aulographaceae</taxon>
    </lineage>
</organism>
<evidence type="ECO:0000313" key="5">
    <source>
        <dbReference type="EMBL" id="KAF1991455.1"/>
    </source>
</evidence>
<evidence type="ECO:0000256" key="3">
    <source>
        <dbReference type="SAM" id="MobiDB-lite"/>
    </source>
</evidence>
<accession>A0A6G1HE63</accession>
<feature type="domain" description="Bromo" evidence="4">
    <location>
        <begin position="701"/>
        <end position="811"/>
    </location>
</feature>
<protein>
    <recommendedName>
        <fullName evidence="4">Bromo domain-containing protein</fullName>
    </recommendedName>
</protein>
<dbReference type="AlphaFoldDB" id="A0A6G1HE63"/>
<dbReference type="EMBL" id="ML977139">
    <property type="protein sequence ID" value="KAF1991455.1"/>
    <property type="molecule type" value="Genomic_DNA"/>
</dbReference>
<feature type="compositionally biased region" description="Polar residues" evidence="3">
    <location>
        <begin position="297"/>
        <end position="311"/>
    </location>
</feature>
<evidence type="ECO:0000256" key="1">
    <source>
        <dbReference type="ARBA" id="ARBA00023117"/>
    </source>
</evidence>
<dbReference type="OrthoDB" id="21449at2759"/>
<evidence type="ECO:0000259" key="4">
    <source>
        <dbReference type="PROSITE" id="PS50014"/>
    </source>
</evidence>
<feature type="region of interest" description="Disordered" evidence="3">
    <location>
        <begin position="489"/>
        <end position="665"/>
    </location>
</feature>
<dbReference type="InterPro" id="IPR036427">
    <property type="entry name" value="Bromodomain-like_sf"/>
</dbReference>
<dbReference type="GO" id="GO:0035267">
    <property type="term" value="C:NuA4 histone acetyltransferase complex"/>
    <property type="evidence" value="ECO:0007669"/>
    <property type="project" value="TreeGrafter"/>
</dbReference>
<keyword evidence="6" id="KW-1185">Reference proteome</keyword>